<evidence type="ECO:0000313" key="2">
    <source>
        <dbReference type="EMBL" id="GJT27045.1"/>
    </source>
</evidence>
<comment type="caution">
    <text evidence="2">The sequence shown here is derived from an EMBL/GenBank/DDBJ whole genome shotgun (WGS) entry which is preliminary data.</text>
</comment>
<evidence type="ECO:0000256" key="1">
    <source>
        <dbReference type="SAM" id="MobiDB-lite"/>
    </source>
</evidence>
<reference evidence="2" key="2">
    <citation type="submission" date="2022-01" db="EMBL/GenBank/DDBJ databases">
        <authorList>
            <person name="Yamashiro T."/>
            <person name="Shiraishi A."/>
            <person name="Satake H."/>
            <person name="Nakayama K."/>
        </authorList>
    </citation>
    <scope>NUCLEOTIDE SEQUENCE</scope>
</reference>
<feature type="region of interest" description="Disordered" evidence="1">
    <location>
        <begin position="130"/>
        <end position="158"/>
    </location>
</feature>
<name>A0ABQ5CJ24_9ASTR</name>
<evidence type="ECO:0000313" key="3">
    <source>
        <dbReference type="Proteomes" id="UP001151760"/>
    </source>
</evidence>
<gene>
    <name evidence="2" type="ORF">Tco_0907320</name>
</gene>
<keyword evidence="3" id="KW-1185">Reference proteome</keyword>
<protein>
    <submittedName>
        <fullName evidence="2">Uncharacterized protein</fullName>
    </submittedName>
</protein>
<accession>A0ABQ5CJ24</accession>
<dbReference type="EMBL" id="BQNB010014344">
    <property type="protein sequence ID" value="GJT27045.1"/>
    <property type="molecule type" value="Genomic_DNA"/>
</dbReference>
<organism evidence="2 3">
    <name type="scientific">Tanacetum coccineum</name>
    <dbReference type="NCBI Taxonomy" id="301880"/>
    <lineage>
        <taxon>Eukaryota</taxon>
        <taxon>Viridiplantae</taxon>
        <taxon>Streptophyta</taxon>
        <taxon>Embryophyta</taxon>
        <taxon>Tracheophyta</taxon>
        <taxon>Spermatophyta</taxon>
        <taxon>Magnoliopsida</taxon>
        <taxon>eudicotyledons</taxon>
        <taxon>Gunneridae</taxon>
        <taxon>Pentapetalae</taxon>
        <taxon>asterids</taxon>
        <taxon>campanulids</taxon>
        <taxon>Asterales</taxon>
        <taxon>Asteraceae</taxon>
        <taxon>Asteroideae</taxon>
        <taxon>Anthemideae</taxon>
        <taxon>Anthemidinae</taxon>
        <taxon>Tanacetum</taxon>
    </lineage>
</organism>
<sequence length="182" mass="20769">MIFRFEARPTLCGRLMEAKRYSTRKCKTLLPALVLNLIEAGEQIKQDPKIDTNQQQGSKPCPTNYEIDQADIFCKSQQNTNDEILEEASQQIGQKRGNLNSTPMQINPNAHQFRQEHIRQADLRTSSQTKTPITIKGHTTDDPPMLESTNCNEKDQKSEKAVQILPHLLRHDGETKQNERSS</sequence>
<proteinExistence type="predicted"/>
<reference evidence="2" key="1">
    <citation type="journal article" date="2022" name="Int. J. Mol. Sci.">
        <title>Draft Genome of Tanacetum Coccineum: Genomic Comparison of Closely Related Tanacetum-Family Plants.</title>
        <authorList>
            <person name="Yamashiro T."/>
            <person name="Shiraishi A."/>
            <person name="Nakayama K."/>
            <person name="Satake H."/>
        </authorList>
    </citation>
    <scope>NUCLEOTIDE SEQUENCE</scope>
</reference>
<dbReference type="Proteomes" id="UP001151760">
    <property type="component" value="Unassembled WGS sequence"/>
</dbReference>